<comment type="caution">
    <text evidence="2">The sequence shown here is derived from an EMBL/GenBank/DDBJ whole genome shotgun (WGS) entry which is preliminary data.</text>
</comment>
<evidence type="ECO:0000313" key="3">
    <source>
        <dbReference type="Proteomes" id="UP001079535"/>
    </source>
</evidence>
<evidence type="ECO:0000256" key="1">
    <source>
        <dbReference type="SAM" id="MobiDB-lite"/>
    </source>
</evidence>
<dbReference type="InterPro" id="IPR043743">
    <property type="entry name" value="DUF5688"/>
</dbReference>
<feature type="region of interest" description="Disordered" evidence="1">
    <location>
        <begin position="307"/>
        <end position="350"/>
    </location>
</feature>
<name>A0A9Q4HZ48_MEDGN</name>
<accession>A0A9Q4HZ48</accession>
<dbReference type="Pfam" id="PF18941">
    <property type="entry name" value="DUF5688"/>
    <property type="match status" value="1"/>
</dbReference>
<dbReference type="EMBL" id="JAPRAY010000023">
    <property type="protein sequence ID" value="MCZ0668780.1"/>
    <property type="molecule type" value="Genomic_DNA"/>
</dbReference>
<dbReference type="Proteomes" id="UP001079535">
    <property type="component" value="Unassembled WGS sequence"/>
</dbReference>
<feature type="compositionally biased region" description="Basic and acidic residues" evidence="1">
    <location>
        <begin position="307"/>
        <end position="335"/>
    </location>
</feature>
<organism evidence="2 3">
    <name type="scientific">Mediterraneibacter gnavus</name>
    <name type="common">Ruminococcus gnavus</name>
    <dbReference type="NCBI Taxonomy" id="33038"/>
    <lineage>
        <taxon>Bacteria</taxon>
        <taxon>Bacillati</taxon>
        <taxon>Bacillota</taxon>
        <taxon>Clostridia</taxon>
        <taxon>Lachnospirales</taxon>
        <taxon>Lachnospiraceae</taxon>
        <taxon>Mediterraneibacter</taxon>
    </lineage>
</organism>
<protein>
    <submittedName>
        <fullName evidence="2">DUF5688 family protein</fullName>
    </submittedName>
</protein>
<reference evidence="2" key="1">
    <citation type="submission" date="2022-11" db="EMBL/GenBank/DDBJ databases">
        <title>Temperate bacteriophages infecting mucin-degrading bacterium Ruminococcus gnavus from the human gut.</title>
        <authorList>
            <person name="Buttimer C."/>
        </authorList>
    </citation>
    <scope>NUCLEOTIDE SEQUENCE</scope>
    <source>
        <strain evidence="2">CCUG 49994</strain>
    </source>
</reference>
<sequence>MDFKEFVNKLEQDLKDFLSDTSPGAQVRQTPVEKLQAGSYTGISITPADTNVGMNINADQLYAQMQEGRSYEGVLAMALSQVEHGMRDMPAVDIQSITNYETARNLLCFEVVGTEQNADMLANIPHTDMENMSMVYRLQLDSNAQGTSTILITNAMIEQYGITKDQLHADAMENAPEIRPASFKTMAEVMAEMMGMPVEMMPQDMAPPMYVATNEDKVQGAAVMFYPDFMDQAAKELGGDVFVLPSSVHEVLILPDDGNMSVEELRDMVTTINATEVSAQDRLTDSVYHYDAGARIFELGEKFEERQEQKENAKEERSSVLKDLKDKKQDMDLKPKSPGRPKSKDEPAIG</sequence>
<gene>
    <name evidence="2" type="ORF">OZZ17_14750</name>
</gene>
<proteinExistence type="predicted"/>
<dbReference type="AlphaFoldDB" id="A0A9Q4HZ48"/>
<evidence type="ECO:0000313" key="2">
    <source>
        <dbReference type="EMBL" id="MCZ0668780.1"/>
    </source>
</evidence>
<dbReference type="RefSeq" id="WP_101874794.1">
    <property type="nucleotide sequence ID" value="NZ_JAPRAY010000023.1"/>
</dbReference>